<dbReference type="Pfam" id="PF16062">
    <property type="entry name" value="MavL-like"/>
    <property type="match status" value="2"/>
</dbReference>
<gene>
    <name evidence="1" type="ORF">HK099_003324</name>
</gene>
<sequence length="390" mass="45075">MIPEFDVLLSNSNKFQREFCVFPTKNNLIEVLGNTFEKQKEIVSHARGKIIVHSKIIEVIEKFLQRKCIEGSTREKQLYANMSVMDFVKRCILKRPLVFMGSNDFTISRTGQKLKYPDDLQIEDYISYEEMAISAYLGVSTPTFFINDGSRNNSGEIGKPGTFQEFGIYVALVGARFENNKEMESRFILNQDFEKEWEVLYKKDKNSALNKKFNEEAYKIRMRITAETFFTEAEMRGSEYKKSVWCRLVGFGLGVWTYDKKIQTKNFLSVFIDVLISSNFKNIKIVDFTWFDTQDTQFTNKIIQTQNGNPIELLFSQNNPAKKLPEEYLLIASYAWDSNSFPGNEYWIGSLTASGDPAAACCSTIPELQNPYINRFFENISIISVMDTKK</sequence>
<keyword evidence="2" id="KW-1185">Reference proteome</keyword>
<protein>
    <submittedName>
        <fullName evidence="1">Uncharacterized protein</fullName>
    </submittedName>
</protein>
<dbReference type="AlphaFoldDB" id="A0AAD5UA60"/>
<reference evidence="1" key="1">
    <citation type="submission" date="2020-05" db="EMBL/GenBank/DDBJ databases">
        <title>Phylogenomic resolution of chytrid fungi.</title>
        <authorList>
            <person name="Stajich J.E."/>
            <person name="Amses K."/>
            <person name="Simmons R."/>
            <person name="Seto K."/>
            <person name="Myers J."/>
            <person name="Bonds A."/>
            <person name="Quandt C.A."/>
            <person name="Barry K."/>
            <person name="Liu P."/>
            <person name="Grigoriev I."/>
            <person name="Longcore J.E."/>
            <person name="James T.Y."/>
        </authorList>
    </citation>
    <scope>NUCLEOTIDE SEQUENCE</scope>
    <source>
        <strain evidence="1">JEL0476</strain>
    </source>
</reference>
<evidence type="ECO:0000313" key="1">
    <source>
        <dbReference type="EMBL" id="KAJ3227105.1"/>
    </source>
</evidence>
<comment type="caution">
    <text evidence="1">The sequence shown here is derived from an EMBL/GenBank/DDBJ whole genome shotgun (WGS) entry which is preliminary data.</text>
</comment>
<dbReference type="InterPro" id="IPR032063">
    <property type="entry name" value="MavL-like"/>
</dbReference>
<organism evidence="1 2">
    <name type="scientific">Clydaea vesicula</name>
    <dbReference type="NCBI Taxonomy" id="447962"/>
    <lineage>
        <taxon>Eukaryota</taxon>
        <taxon>Fungi</taxon>
        <taxon>Fungi incertae sedis</taxon>
        <taxon>Chytridiomycota</taxon>
        <taxon>Chytridiomycota incertae sedis</taxon>
        <taxon>Chytridiomycetes</taxon>
        <taxon>Lobulomycetales</taxon>
        <taxon>Lobulomycetaceae</taxon>
        <taxon>Clydaea</taxon>
    </lineage>
</organism>
<name>A0AAD5UA60_9FUNG</name>
<proteinExistence type="predicted"/>
<accession>A0AAD5UA60</accession>
<dbReference type="Proteomes" id="UP001211065">
    <property type="component" value="Unassembled WGS sequence"/>
</dbReference>
<dbReference type="EMBL" id="JADGJW010000022">
    <property type="protein sequence ID" value="KAJ3227105.1"/>
    <property type="molecule type" value="Genomic_DNA"/>
</dbReference>
<evidence type="ECO:0000313" key="2">
    <source>
        <dbReference type="Proteomes" id="UP001211065"/>
    </source>
</evidence>